<sequence>MILATHKCGCPPPPMKPPCSPCCAPLNNLSSKTREKCPTSACCSKPPPKPVKRKLSDPPPCCPTLPVKEEFERPQLIRSEIEERGLPYKEIEAVINNNRLVIRTQKESPKPEYDPPCDCMEDPSLPSVQKEEICEESDRTLAPGNRVVTLFPRIKDLNNGAEQSNRNNLETGSGGRTIDLEENPNIFLFRVKKKCADGDKKFNIDLEFKTARPWSAKKRMEHEEIRKSTIRVDVSEEKEERSEKKQSRVGKRRKKK</sequence>
<keyword evidence="3" id="KW-1185">Reference proteome</keyword>
<accession>A0A0L7RJH2</accession>
<reference evidence="2 3" key="1">
    <citation type="submission" date="2015-07" db="EMBL/GenBank/DDBJ databases">
        <title>The genome of Habropoda laboriosa.</title>
        <authorList>
            <person name="Pan H."/>
            <person name="Kapheim K."/>
        </authorList>
    </citation>
    <scope>NUCLEOTIDE SEQUENCE [LARGE SCALE GENOMIC DNA]</scope>
    <source>
        <strain evidence="2">0110345459</strain>
    </source>
</reference>
<protein>
    <submittedName>
        <fullName evidence="2">Uncharacterized protein</fullName>
    </submittedName>
</protein>
<dbReference type="Proteomes" id="UP000053825">
    <property type="component" value="Unassembled WGS sequence"/>
</dbReference>
<feature type="region of interest" description="Disordered" evidence="1">
    <location>
        <begin position="215"/>
        <end position="256"/>
    </location>
</feature>
<gene>
    <name evidence="2" type="ORF">WH47_04970</name>
</gene>
<evidence type="ECO:0000313" key="3">
    <source>
        <dbReference type="Proteomes" id="UP000053825"/>
    </source>
</evidence>
<dbReference type="OrthoDB" id="7694886at2759"/>
<feature type="compositionally biased region" description="Basic and acidic residues" evidence="1">
    <location>
        <begin position="233"/>
        <end position="246"/>
    </location>
</feature>
<organism evidence="2 3">
    <name type="scientific">Habropoda laboriosa</name>
    <dbReference type="NCBI Taxonomy" id="597456"/>
    <lineage>
        <taxon>Eukaryota</taxon>
        <taxon>Metazoa</taxon>
        <taxon>Ecdysozoa</taxon>
        <taxon>Arthropoda</taxon>
        <taxon>Hexapoda</taxon>
        <taxon>Insecta</taxon>
        <taxon>Pterygota</taxon>
        <taxon>Neoptera</taxon>
        <taxon>Endopterygota</taxon>
        <taxon>Hymenoptera</taxon>
        <taxon>Apocrita</taxon>
        <taxon>Aculeata</taxon>
        <taxon>Apoidea</taxon>
        <taxon>Anthophila</taxon>
        <taxon>Apidae</taxon>
        <taxon>Habropoda</taxon>
    </lineage>
</organism>
<dbReference type="AlphaFoldDB" id="A0A0L7RJH2"/>
<dbReference type="EMBL" id="KQ414581">
    <property type="protein sequence ID" value="KOC70984.1"/>
    <property type="molecule type" value="Genomic_DNA"/>
</dbReference>
<proteinExistence type="predicted"/>
<feature type="compositionally biased region" description="Basic and acidic residues" evidence="1">
    <location>
        <begin position="218"/>
        <end position="227"/>
    </location>
</feature>
<feature type="compositionally biased region" description="Basic residues" evidence="1">
    <location>
        <begin position="247"/>
        <end position="256"/>
    </location>
</feature>
<evidence type="ECO:0000256" key="1">
    <source>
        <dbReference type="SAM" id="MobiDB-lite"/>
    </source>
</evidence>
<name>A0A0L7RJH2_9HYME</name>
<evidence type="ECO:0000313" key="2">
    <source>
        <dbReference type="EMBL" id="KOC70984.1"/>
    </source>
</evidence>